<dbReference type="EMBL" id="JADJMH010000013">
    <property type="protein sequence ID" value="MBK7675736.1"/>
    <property type="molecule type" value="Genomic_DNA"/>
</dbReference>
<comment type="caution">
    <text evidence="1">The sequence shown here is derived from an EMBL/GenBank/DDBJ whole genome shotgun (WGS) entry which is preliminary data.</text>
</comment>
<evidence type="ECO:0000313" key="1">
    <source>
        <dbReference type="EMBL" id="MBK7675736.1"/>
    </source>
</evidence>
<organism evidence="1 2">
    <name type="scientific">Candidatus Accumulibacter proximus</name>
    <dbReference type="NCBI Taxonomy" id="2954385"/>
    <lineage>
        <taxon>Bacteria</taxon>
        <taxon>Pseudomonadati</taxon>
        <taxon>Pseudomonadota</taxon>
        <taxon>Betaproteobacteria</taxon>
        <taxon>Candidatus Accumulibacter</taxon>
    </lineage>
</organism>
<proteinExistence type="predicted"/>
<accession>A0A935Q1B2</accession>
<reference evidence="1 2" key="1">
    <citation type="submission" date="2020-10" db="EMBL/GenBank/DDBJ databases">
        <title>Connecting structure to function with the recovery of over 1000 high-quality activated sludge metagenome-assembled genomes encoding full-length rRNA genes using long-read sequencing.</title>
        <authorList>
            <person name="Singleton C.M."/>
            <person name="Petriglieri F."/>
            <person name="Kristensen J.M."/>
            <person name="Kirkegaard R.H."/>
            <person name="Michaelsen T.Y."/>
            <person name="Andersen M.H."/>
            <person name="Karst S.M."/>
            <person name="Dueholm M.S."/>
            <person name="Nielsen P.H."/>
            <person name="Albertsen M."/>
        </authorList>
    </citation>
    <scope>NUCLEOTIDE SEQUENCE [LARGE SCALE GENOMIC DNA]</scope>
    <source>
        <strain evidence="1">EsbW_18-Q3-R4-48_BATAC.285</strain>
    </source>
</reference>
<name>A0A935Q1B2_9PROT</name>
<protein>
    <submittedName>
        <fullName evidence="1">Uncharacterized protein</fullName>
    </submittedName>
</protein>
<dbReference type="Proteomes" id="UP000697998">
    <property type="component" value="Unassembled WGS sequence"/>
</dbReference>
<sequence length="71" mass="7982">MTTLISLLGKGRLDPRTGYRTATYRFDPGFAPLLAADGMDQERADQNAGTVDEENRLRGRLEALRKELFQP</sequence>
<gene>
    <name evidence="1" type="ORF">IPJ27_13800</name>
</gene>
<dbReference type="AlphaFoldDB" id="A0A935Q1B2"/>
<evidence type="ECO:0000313" key="2">
    <source>
        <dbReference type="Proteomes" id="UP000697998"/>
    </source>
</evidence>